<comment type="caution">
    <text evidence="2">The sequence shown here is derived from an EMBL/GenBank/DDBJ whole genome shotgun (WGS) entry which is preliminary data.</text>
</comment>
<evidence type="ECO:0000313" key="2">
    <source>
        <dbReference type="EMBL" id="KDR29795.1"/>
    </source>
</evidence>
<evidence type="ECO:0000256" key="1">
    <source>
        <dbReference type="SAM" id="MobiDB-lite"/>
    </source>
</evidence>
<feature type="compositionally biased region" description="Basic and acidic residues" evidence="1">
    <location>
        <begin position="1"/>
        <end position="11"/>
    </location>
</feature>
<organism evidence="2 3">
    <name type="scientific">Caballeronia grimmiae</name>
    <dbReference type="NCBI Taxonomy" id="1071679"/>
    <lineage>
        <taxon>Bacteria</taxon>
        <taxon>Pseudomonadati</taxon>
        <taxon>Pseudomonadota</taxon>
        <taxon>Betaproteobacteria</taxon>
        <taxon>Burkholderiales</taxon>
        <taxon>Burkholderiaceae</taxon>
        <taxon>Caballeronia</taxon>
    </lineage>
</organism>
<name>A0A069NN28_9BURK</name>
<proteinExistence type="predicted"/>
<evidence type="ECO:0000313" key="3">
    <source>
        <dbReference type="Proteomes" id="UP000027439"/>
    </source>
</evidence>
<dbReference type="STRING" id="1071679.BG57_15755"/>
<protein>
    <submittedName>
        <fullName evidence="2">Uncharacterized protein</fullName>
    </submittedName>
</protein>
<feature type="compositionally biased region" description="Basic residues" evidence="1">
    <location>
        <begin position="12"/>
        <end position="23"/>
    </location>
</feature>
<gene>
    <name evidence="2" type="ORF">BG57_15755</name>
</gene>
<accession>A0A069NN28</accession>
<reference evidence="2 3" key="1">
    <citation type="submission" date="2014-03" db="EMBL/GenBank/DDBJ databases">
        <title>Draft Genome Sequences of Four Burkholderia Strains.</title>
        <authorList>
            <person name="Liu X.Y."/>
            <person name="Li C.X."/>
            <person name="Xu J.H."/>
        </authorList>
    </citation>
    <scope>NUCLEOTIDE SEQUENCE [LARGE SCALE GENOMIC DNA]</scope>
    <source>
        <strain evidence="2 3">R27</strain>
    </source>
</reference>
<dbReference type="Proteomes" id="UP000027439">
    <property type="component" value="Unassembled WGS sequence"/>
</dbReference>
<dbReference type="AlphaFoldDB" id="A0A069NN28"/>
<dbReference type="EMBL" id="JFHE01000029">
    <property type="protein sequence ID" value="KDR29795.1"/>
    <property type="molecule type" value="Genomic_DNA"/>
</dbReference>
<feature type="region of interest" description="Disordered" evidence="1">
    <location>
        <begin position="1"/>
        <end position="23"/>
    </location>
</feature>
<sequence length="169" mass="18791">MAMIAMRERNAQARRRRESRRHAVHDIDRDPRIAQGGDLFACAAKQQRVAALCAHHVQPLSRITQHEALNERLRRGLAAAALADANHASLRRERHDVRVGEVVDEQDIGGGERFRGADRQQVEIAGACTEKGDFSGGHRRVVFACIGRRFDPANTQSVRSCRARGTPLS</sequence>